<dbReference type="PROSITE" id="PS50033">
    <property type="entry name" value="UBX"/>
    <property type="match status" value="1"/>
</dbReference>
<dbReference type="EMBL" id="BKCP01007249">
    <property type="protein sequence ID" value="GER45695.1"/>
    <property type="molecule type" value="Genomic_DNA"/>
</dbReference>
<reference evidence="5" key="1">
    <citation type="journal article" date="2019" name="Curr. Biol.">
        <title>Genome Sequence of Striga asiatica Provides Insight into the Evolution of Plant Parasitism.</title>
        <authorList>
            <person name="Yoshida S."/>
            <person name="Kim S."/>
            <person name="Wafula E.K."/>
            <person name="Tanskanen J."/>
            <person name="Kim Y.M."/>
            <person name="Honaas L."/>
            <person name="Yang Z."/>
            <person name="Spallek T."/>
            <person name="Conn C.E."/>
            <person name="Ichihashi Y."/>
            <person name="Cheong K."/>
            <person name="Cui S."/>
            <person name="Der J.P."/>
            <person name="Gundlach H."/>
            <person name="Jiao Y."/>
            <person name="Hori C."/>
            <person name="Ishida J.K."/>
            <person name="Kasahara H."/>
            <person name="Kiba T."/>
            <person name="Kim M.S."/>
            <person name="Koo N."/>
            <person name="Laohavisit A."/>
            <person name="Lee Y.H."/>
            <person name="Lumba S."/>
            <person name="McCourt P."/>
            <person name="Mortimer J.C."/>
            <person name="Mutuku J.M."/>
            <person name="Nomura T."/>
            <person name="Sasaki-Sekimoto Y."/>
            <person name="Seto Y."/>
            <person name="Wang Y."/>
            <person name="Wakatake T."/>
            <person name="Sakakibara H."/>
            <person name="Demura T."/>
            <person name="Yamaguchi S."/>
            <person name="Yoneyama K."/>
            <person name="Manabe R.I."/>
            <person name="Nelson D.C."/>
            <person name="Schulman A.H."/>
            <person name="Timko M.P."/>
            <person name="dePamphilis C.W."/>
            <person name="Choi D."/>
            <person name="Shirasu K."/>
        </authorList>
    </citation>
    <scope>NUCLEOTIDE SEQUENCE [LARGE SCALE GENOMIC DNA]</scope>
    <source>
        <strain evidence="5">cv. UVA1</strain>
    </source>
</reference>
<dbReference type="AlphaFoldDB" id="A0A5A7QK00"/>
<name>A0A5A7QK00_STRAF</name>
<feature type="region of interest" description="Disordered" evidence="2">
    <location>
        <begin position="171"/>
        <end position="238"/>
    </location>
</feature>
<dbReference type="InterPro" id="IPR001012">
    <property type="entry name" value="UBX_dom"/>
</dbReference>
<keyword evidence="1" id="KW-0833">Ubl conjugation pathway</keyword>
<evidence type="ECO:0000313" key="4">
    <source>
        <dbReference type="EMBL" id="GER45695.1"/>
    </source>
</evidence>
<comment type="caution">
    <text evidence="4">The sequence shown here is derived from an EMBL/GenBank/DDBJ whole genome shotgun (WGS) entry which is preliminary data.</text>
</comment>
<evidence type="ECO:0000259" key="3">
    <source>
        <dbReference type="PROSITE" id="PS50033"/>
    </source>
</evidence>
<dbReference type="SMART" id="SM00166">
    <property type="entry name" value="UBX"/>
    <property type="match status" value="1"/>
</dbReference>
<evidence type="ECO:0000313" key="5">
    <source>
        <dbReference type="Proteomes" id="UP000325081"/>
    </source>
</evidence>
<gene>
    <name evidence="4" type="ORF">STAS_22671</name>
</gene>
<dbReference type="Proteomes" id="UP000325081">
    <property type="component" value="Unassembled WGS sequence"/>
</dbReference>
<feature type="compositionally biased region" description="Polar residues" evidence="2">
    <location>
        <begin position="507"/>
        <end position="520"/>
    </location>
</feature>
<evidence type="ECO:0000256" key="2">
    <source>
        <dbReference type="SAM" id="MobiDB-lite"/>
    </source>
</evidence>
<accession>A0A5A7QK00</accession>
<feature type="compositionally biased region" description="Polar residues" evidence="2">
    <location>
        <begin position="221"/>
        <end position="233"/>
    </location>
</feature>
<dbReference type="Gene3D" id="3.40.30.10">
    <property type="entry name" value="Glutaredoxin"/>
    <property type="match status" value="1"/>
</dbReference>
<dbReference type="PANTHER" id="PTHR47770:SF1">
    <property type="entry name" value="PLANT UBX DOMAIN-CONTAINING PROTEIN 11"/>
    <property type="match status" value="1"/>
</dbReference>
<proteinExistence type="predicted"/>
<feature type="region of interest" description="Disordered" evidence="2">
    <location>
        <begin position="430"/>
        <end position="528"/>
    </location>
</feature>
<dbReference type="PANTHER" id="PTHR47770">
    <property type="entry name" value="PLANT UBX DOMAIN-CONTAINING PROTEIN 11"/>
    <property type="match status" value="1"/>
</dbReference>
<feature type="domain" description="UBX" evidence="3">
    <location>
        <begin position="298"/>
        <end position="376"/>
    </location>
</feature>
<sequence length="528" mass="57174">MERSLSSLAFRGSIVEAVAEAKLQKKLFVVYTAGDNPESKLLETSTWFDPKVVETLSKYCILLHILEGSADASNFSAIYPQHSVPCITAIGYNGVQLWKNEGFVSADVLASSLEKAWLSLHVQETTAAFLSAALASRNQLASGTSCPATSEQVTLGTSVLTQSLHGGALSSDVGQMFDSGGTEDRNNKEDVSEVTCDNQVSVPRPEPSVANVTDNGEIDGSISQIEPESTPKNYDSHSDAEVAHPVSQKKLDSSDNCLGNSHEVSGERTVTEVSQVGHVYTEVAKELEKADASDSSAVTSNDVFLNIRLPDGSSLQAKFSMADTLKMVKDYIIENQTSSLGSFSIATPYPRKVFNDNDLDSILSELGLHNRQALVVVPYDKNNSNQRGGLTHHEAYSSNDANSSLNASEGYWVSVRRILSYVNPFSYLSRSQTSTSSAQESRIGLQEYGPNASLQNTPRNGGGRLNSSIGSSNQGTIPNSKSRQQTSRFGANIHTLQHNDDDESRFNNRNTFWNGNSTEFDGNDDEPK</sequence>
<protein>
    <submittedName>
        <fullName evidence="4">Ubx domain-containing</fullName>
    </submittedName>
</protein>
<dbReference type="CDD" id="cd01767">
    <property type="entry name" value="UBX"/>
    <property type="match status" value="1"/>
</dbReference>
<dbReference type="SUPFAM" id="SSF54236">
    <property type="entry name" value="Ubiquitin-like"/>
    <property type="match status" value="1"/>
</dbReference>
<dbReference type="InterPro" id="IPR036249">
    <property type="entry name" value="Thioredoxin-like_sf"/>
</dbReference>
<dbReference type="Pfam" id="PF00789">
    <property type="entry name" value="UBX"/>
    <property type="match status" value="1"/>
</dbReference>
<dbReference type="SUPFAM" id="SSF52833">
    <property type="entry name" value="Thioredoxin-like"/>
    <property type="match status" value="1"/>
</dbReference>
<dbReference type="Pfam" id="PF23187">
    <property type="entry name" value="UBX7_N"/>
    <property type="match status" value="1"/>
</dbReference>
<dbReference type="Gene3D" id="3.10.20.90">
    <property type="entry name" value="Phosphatidylinositol 3-kinase Catalytic Subunit, Chain A, domain 1"/>
    <property type="match status" value="1"/>
</dbReference>
<evidence type="ECO:0000256" key="1">
    <source>
        <dbReference type="ARBA" id="ARBA00022786"/>
    </source>
</evidence>
<feature type="compositionally biased region" description="Basic and acidic residues" evidence="2">
    <location>
        <begin position="182"/>
        <end position="191"/>
    </location>
</feature>
<dbReference type="OrthoDB" id="2445133at2759"/>
<feature type="compositionally biased region" description="Low complexity" evidence="2">
    <location>
        <begin position="430"/>
        <end position="442"/>
    </location>
</feature>
<feature type="compositionally biased region" description="Polar residues" evidence="2">
    <location>
        <begin position="452"/>
        <end position="489"/>
    </location>
</feature>
<keyword evidence="5" id="KW-1185">Reference proteome</keyword>
<organism evidence="4 5">
    <name type="scientific">Striga asiatica</name>
    <name type="common">Asiatic witchweed</name>
    <name type="synonym">Buchnera asiatica</name>
    <dbReference type="NCBI Taxonomy" id="4170"/>
    <lineage>
        <taxon>Eukaryota</taxon>
        <taxon>Viridiplantae</taxon>
        <taxon>Streptophyta</taxon>
        <taxon>Embryophyta</taxon>
        <taxon>Tracheophyta</taxon>
        <taxon>Spermatophyta</taxon>
        <taxon>Magnoliopsida</taxon>
        <taxon>eudicotyledons</taxon>
        <taxon>Gunneridae</taxon>
        <taxon>Pentapetalae</taxon>
        <taxon>asterids</taxon>
        <taxon>lamiids</taxon>
        <taxon>Lamiales</taxon>
        <taxon>Orobanchaceae</taxon>
        <taxon>Buchnereae</taxon>
        <taxon>Striga</taxon>
    </lineage>
</organism>
<dbReference type="InterPro" id="IPR029071">
    <property type="entry name" value="Ubiquitin-like_domsf"/>
</dbReference>